<evidence type="ECO:0000313" key="2">
    <source>
        <dbReference type="Proteomes" id="UP001198830"/>
    </source>
</evidence>
<accession>A0ABS8HC28</accession>
<comment type="caution">
    <text evidence="1">The sequence shown here is derived from an EMBL/GenBank/DDBJ whole genome shotgun (WGS) entry which is preliminary data.</text>
</comment>
<sequence length="127" mass="14402">MMAQIDLKLINEGVDIPWRPMFAMREVSMTYNLSMPFGGDAVRMPPELHENAALSEAIHKWYEDNYGDLLKEDLCPGRMVLLLDGDLYVLRVPRIFGSVKFVLTRQWLPNPGIGRGPATWVVSRGVV</sequence>
<evidence type="ECO:0000313" key="1">
    <source>
        <dbReference type="EMBL" id="MCC4234633.1"/>
    </source>
</evidence>
<protein>
    <submittedName>
        <fullName evidence="1">Uncharacterized protein</fullName>
    </submittedName>
</protein>
<dbReference type="RefSeq" id="WP_228228089.1">
    <property type="nucleotide sequence ID" value="NZ_JAJGNP010000023.1"/>
</dbReference>
<name>A0ABS8HC28_9SPHN</name>
<dbReference type="EMBL" id="JAJGNP010000023">
    <property type="protein sequence ID" value="MCC4234633.1"/>
    <property type="molecule type" value="Genomic_DNA"/>
</dbReference>
<organism evidence="1 2">
    <name type="scientific">Sphingobium soli</name>
    <dbReference type="NCBI Taxonomy" id="1591116"/>
    <lineage>
        <taxon>Bacteria</taxon>
        <taxon>Pseudomonadati</taxon>
        <taxon>Pseudomonadota</taxon>
        <taxon>Alphaproteobacteria</taxon>
        <taxon>Sphingomonadales</taxon>
        <taxon>Sphingomonadaceae</taxon>
        <taxon>Sphingobium</taxon>
    </lineage>
</organism>
<keyword evidence="2" id="KW-1185">Reference proteome</keyword>
<gene>
    <name evidence="1" type="ORF">LL253_18330</name>
</gene>
<dbReference type="Proteomes" id="UP001198830">
    <property type="component" value="Unassembled WGS sequence"/>
</dbReference>
<proteinExistence type="predicted"/>
<reference evidence="1 2" key="1">
    <citation type="submission" date="2021-10" db="EMBL/GenBank/DDBJ databases">
        <title>The diversity and Nitrogen Metabolism of Culturable Nitrate-Utilizing Bacteria Within the Oxygen Minimum Zone of the Changjiang (Yangtze River)Estuary.</title>
        <authorList>
            <person name="Zhang D."/>
            <person name="Zheng J."/>
            <person name="Liu S."/>
            <person name="He W."/>
        </authorList>
    </citation>
    <scope>NUCLEOTIDE SEQUENCE [LARGE SCALE GENOMIC DNA]</scope>
    <source>
        <strain evidence="1 2">FXH275-2</strain>
    </source>
</reference>